<sequence>MAAAGTILVWVSDLCDVCAMLVGVDGLFMETHPNPAKGLSDATTMLPLDELKPLLEELIAIANASKGNPSKQR</sequence>
<dbReference type="EMBL" id="QUSY01000027">
    <property type="protein sequence ID" value="RHY34503.1"/>
    <property type="molecule type" value="Genomic_DNA"/>
</dbReference>
<keyword evidence="2" id="KW-1185">Reference proteome</keyword>
<reference evidence="1 2" key="1">
    <citation type="submission" date="2018-08" db="EMBL/GenBank/DDBJ databases">
        <title>Aphanomyces genome sequencing and annotation.</title>
        <authorList>
            <person name="Minardi D."/>
            <person name="Oidtmann B."/>
            <person name="Van Der Giezen M."/>
            <person name="Studholme D.J."/>
        </authorList>
    </citation>
    <scope>NUCLEOTIDE SEQUENCE [LARGE SCALE GENOMIC DNA]</scope>
    <source>
        <strain evidence="1 2">NJM0002</strain>
    </source>
</reference>
<dbReference type="InterPro" id="IPR013785">
    <property type="entry name" value="Aldolase_TIM"/>
</dbReference>
<proteinExistence type="predicted"/>
<dbReference type="SUPFAM" id="SSF51569">
    <property type="entry name" value="Aldolase"/>
    <property type="match status" value="1"/>
</dbReference>
<evidence type="ECO:0008006" key="3">
    <source>
        <dbReference type="Google" id="ProtNLM"/>
    </source>
</evidence>
<protein>
    <recommendedName>
        <fullName evidence="3">3-deoxy-8-phosphooctulonate synthase</fullName>
    </recommendedName>
</protein>
<evidence type="ECO:0000313" key="1">
    <source>
        <dbReference type="EMBL" id="RHY34503.1"/>
    </source>
</evidence>
<dbReference type="AlphaFoldDB" id="A0A3R6ZA92"/>
<organism evidence="1 2">
    <name type="scientific">Aphanomyces invadans</name>
    <dbReference type="NCBI Taxonomy" id="157072"/>
    <lineage>
        <taxon>Eukaryota</taxon>
        <taxon>Sar</taxon>
        <taxon>Stramenopiles</taxon>
        <taxon>Oomycota</taxon>
        <taxon>Saprolegniomycetes</taxon>
        <taxon>Saprolegniales</taxon>
        <taxon>Verrucalvaceae</taxon>
        <taxon>Aphanomyces</taxon>
    </lineage>
</organism>
<dbReference type="InterPro" id="IPR006269">
    <property type="entry name" value="KDO8P_synthase"/>
</dbReference>
<dbReference type="Gene3D" id="3.20.20.70">
    <property type="entry name" value="Aldolase class I"/>
    <property type="match status" value="1"/>
</dbReference>
<evidence type="ECO:0000313" key="2">
    <source>
        <dbReference type="Proteomes" id="UP000285060"/>
    </source>
</evidence>
<accession>A0A3R6ZA92</accession>
<comment type="caution">
    <text evidence="1">The sequence shown here is derived from an EMBL/GenBank/DDBJ whole genome shotgun (WGS) entry which is preliminary data.</text>
</comment>
<gene>
    <name evidence="1" type="ORF">DYB32_000905</name>
</gene>
<name>A0A3R6ZA92_9STRA</name>
<dbReference type="Proteomes" id="UP000285060">
    <property type="component" value="Unassembled WGS sequence"/>
</dbReference>
<dbReference type="GO" id="GO:0008676">
    <property type="term" value="F:3-deoxy-8-phosphooctulonate synthase activity"/>
    <property type="evidence" value="ECO:0007669"/>
    <property type="project" value="InterPro"/>
</dbReference>
<dbReference type="PANTHER" id="PTHR21057">
    <property type="entry name" value="PHOSPHO-2-DEHYDRO-3-DEOXYHEPTONATE ALDOLASE"/>
    <property type="match status" value="1"/>
</dbReference>
<dbReference type="GO" id="GO:0005737">
    <property type="term" value="C:cytoplasm"/>
    <property type="evidence" value="ECO:0007669"/>
    <property type="project" value="InterPro"/>
</dbReference>